<dbReference type="InterPro" id="IPR036779">
    <property type="entry name" value="LysM_dom_sf"/>
</dbReference>
<dbReference type="InterPro" id="IPR008258">
    <property type="entry name" value="Transglycosylase_SLT_dom_1"/>
</dbReference>
<evidence type="ECO:0000256" key="1">
    <source>
        <dbReference type="ARBA" id="ARBA00007734"/>
    </source>
</evidence>
<dbReference type="OrthoDB" id="9815002at2"/>
<keyword evidence="4" id="KW-1185">Reference proteome</keyword>
<evidence type="ECO:0000313" key="4">
    <source>
        <dbReference type="Proteomes" id="UP000321580"/>
    </source>
</evidence>
<dbReference type="AlphaFoldDB" id="A0A5C6RMN0"/>
<proteinExistence type="inferred from homology"/>
<evidence type="ECO:0000313" key="3">
    <source>
        <dbReference type="EMBL" id="TXB63215.1"/>
    </source>
</evidence>
<reference evidence="3 4" key="1">
    <citation type="submission" date="2019-08" db="EMBL/GenBank/DDBJ databases">
        <title>Genome of Phaeodactylibacter luteus.</title>
        <authorList>
            <person name="Bowman J.P."/>
        </authorList>
    </citation>
    <scope>NUCLEOTIDE SEQUENCE [LARGE SCALE GENOMIC DNA]</scope>
    <source>
        <strain evidence="3 4">KCTC 42180</strain>
    </source>
</reference>
<dbReference type="InterPro" id="IPR018392">
    <property type="entry name" value="LysM"/>
</dbReference>
<comment type="similarity">
    <text evidence="1">Belongs to the transglycosylase Slt family.</text>
</comment>
<comment type="caution">
    <text evidence="3">The sequence shown here is derived from an EMBL/GenBank/DDBJ whole genome shotgun (WGS) entry which is preliminary data.</text>
</comment>
<dbReference type="CDD" id="cd16894">
    <property type="entry name" value="MltD-like"/>
    <property type="match status" value="1"/>
</dbReference>
<sequence>MQNPLLMKFPWTIVAVLAVNSLSATPKTETPASVEHATFNSRWSASIESEVKERIMRLNIPFKVRYDEEVSSTIKEYVTNGYRDTELMLGRTSAYFPIFEHYLNVYGLPKELRYLPIVETGLNIKAYSGAGAAGLWQFIAPSARMYGLEVNHTVDERFDAYRATEAAVSMLARLHSHYKDWSLVLAAYNCGPARVNAAIREAGCRDFYTVANYLPQETQHYIPRFIAAAYITNYHKHHGISPRYKGAFGKPLRGVKLFESYTIGEVAHASGVPVEVLRQLNPAYRRSIIPANERGHYLLLPASGLRGLKGLVSARSGRFDHGHRLLYPNAFELAYVVKPGESIEEIASRYNCTVQEIAAWNQLSEEEVFVNQEVTLYVAELIAPIKP</sequence>
<dbReference type="Pfam" id="PF01464">
    <property type="entry name" value="SLT"/>
    <property type="match status" value="1"/>
</dbReference>
<dbReference type="Pfam" id="PF01476">
    <property type="entry name" value="LysM"/>
    <property type="match status" value="1"/>
</dbReference>
<dbReference type="PANTHER" id="PTHR37423">
    <property type="entry name" value="SOLUBLE LYTIC MUREIN TRANSGLYCOSYLASE-RELATED"/>
    <property type="match status" value="1"/>
</dbReference>
<dbReference type="Gene3D" id="1.10.530.10">
    <property type="match status" value="1"/>
</dbReference>
<dbReference type="InterPro" id="IPR023346">
    <property type="entry name" value="Lysozyme-like_dom_sf"/>
</dbReference>
<dbReference type="SUPFAM" id="SSF53955">
    <property type="entry name" value="Lysozyme-like"/>
    <property type="match status" value="1"/>
</dbReference>
<dbReference type="PANTHER" id="PTHR37423:SF2">
    <property type="entry name" value="MEMBRANE-BOUND LYTIC MUREIN TRANSGLYCOSYLASE C"/>
    <property type="match status" value="1"/>
</dbReference>
<dbReference type="CDD" id="cd00118">
    <property type="entry name" value="LysM"/>
    <property type="match status" value="1"/>
</dbReference>
<name>A0A5C6RMN0_9BACT</name>
<dbReference type="Gene3D" id="3.10.350.10">
    <property type="entry name" value="LysM domain"/>
    <property type="match status" value="1"/>
</dbReference>
<feature type="domain" description="LysM" evidence="2">
    <location>
        <begin position="333"/>
        <end position="376"/>
    </location>
</feature>
<accession>A0A5C6RMN0</accession>
<dbReference type="EMBL" id="VOOR01000018">
    <property type="protein sequence ID" value="TXB63215.1"/>
    <property type="molecule type" value="Genomic_DNA"/>
</dbReference>
<dbReference type="Proteomes" id="UP000321580">
    <property type="component" value="Unassembled WGS sequence"/>
</dbReference>
<dbReference type="SUPFAM" id="SSF54106">
    <property type="entry name" value="LysM domain"/>
    <property type="match status" value="1"/>
</dbReference>
<dbReference type="SMART" id="SM00257">
    <property type="entry name" value="LysM"/>
    <property type="match status" value="1"/>
</dbReference>
<protein>
    <submittedName>
        <fullName evidence="3">LysM peptidoglycan-binding domain-containing protein</fullName>
    </submittedName>
</protein>
<organism evidence="3 4">
    <name type="scientific">Phaeodactylibacter luteus</name>
    <dbReference type="NCBI Taxonomy" id="1564516"/>
    <lineage>
        <taxon>Bacteria</taxon>
        <taxon>Pseudomonadati</taxon>
        <taxon>Bacteroidota</taxon>
        <taxon>Saprospiria</taxon>
        <taxon>Saprospirales</taxon>
        <taxon>Haliscomenobacteraceae</taxon>
        <taxon>Phaeodactylibacter</taxon>
    </lineage>
</organism>
<dbReference type="PROSITE" id="PS51782">
    <property type="entry name" value="LYSM"/>
    <property type="match status" value="1"/>
</dbReference>
<evidence type="ECO:0000259" key="2">
    <source>
        <dbReference type="PROSITE" id="PS51782"/>
    </source>
</evidence>
<gene>
    <name evidence="3" type="ORF">FRY97_10425</name>
</gene>